<feature type="compositionally biased region" description="Basic and acidic residues" evidence="1">
    <location>
        <begin position="794"/>
        <end position="810"/>
    </location>
</feature>
<feature type="compositionally biased region" description="Basic residues" evidence="1">
    <location>
        <begin position="2009"/>
        <end position="2030"/>
    </location>
</feature>
<feature type="compositionally biased region" description="Basic residues" evidence="1">
    <location>
        <begin position="2160"/>
        <end position="2171"/>
    </location>
</feature>
<evidence type="ECO:0000313" key="2">
    <source>
        <dbReference type="EMBL" id="KPA82169.1"/>
    </source>
</evidence>
<dbReference type="Proteomes" id="UP000037923">
    <property type="component" value="Unassembled WGS sequence"/>
</dbReference>
<feature type="compositionally biased region" description="Low complexity" evidence="1">
    <location>
        <begin position="652"/>
        <end position="666"/>
    </location>
</feature>
<feature type="compositionally biased region" description="Low complexity" evidence="1">
    <location>
        <begin position="431"/>
        <end position="441"/>
    </location>
</feature>
<proteinExistence type="predicted"/>
<feature type="compositionally biased region" description="Polar residues" evidence="1">
    <location>
        <begin position="2427"/>
        <end position="2437"/>
    </location>
</feature>
<feature type="compositionally biased region" description="Basic and acidic residues" evidence="1">
    <location>
        <begin position="179"/>
        <end position="189"/>
    </location>
</feature>
<feature type="compositionally biased region" description="Basic and acidic residues" evidence="1">
    <location>
        <begin position="567"/>
        <end position="605"/>
    </location>
</feature>
<dbReference type="OrthoDB" id="267425at2759"/>
<feature type="compositionally biased region" description="Low complexity" evidence="1">
    <location>
        <begin position="1217"/>
        <end position="1236"/>
    </location>
</feature>
<evidence type="ECO:0000313" key="3">
    <source>
        <dbReference type="Proteomes" id="UP000037923"/>
    </source>
</evidence>
<feature type="compositionally biased region" description="Low complexity" evidence="1">
    <location>
        <begin position="1137"/>
        <end position="1152"/>
    </location>
</feature>
<feature type="compositionally biased region" description="Basic and acidic residues" evidence="1">
    <location>
        <begin position="934"/>
        <end position="945"/>
    </location>
</feature>
<feature type="compositionally biased region" description="Low complexity" evidence="1">
    <location>
        <begin position="1772"/>
        <end position="1795"/>
    </location>
</feature>
<feature type="compositionally biased region" description="Basic and acidic residues" evidence="1">
    <location>
        <begin position="2102"/>
        <end position="2114"/>
    </location>
</feature>
<comment type="caution">
    <text evidence="2">The sequence shown here is derived from an EMBL/GenBank/DDBJ whole genome shotgun (WGS) entry which is preliminary data.</text>
</comment>
<feature type="compositionally biased region" description="Low complexity" evidence="1">
    <location>
        <begin position="2032"/>
        <end position="2049"/>
    </location>
</feature>
<feature type="compositionally biased region" description="Basic residues" evidence="1">
    <location>
        <begin position="2115"/>
        <end position="2128"/>
    </location>
</feature>
<feature type="compositionally biased region" description="Acidic residues" evidence="1">
    <location>
        <begin position="286"/>
        <end position="295"/>
    </location>
</feature>
<feature type="region of interest" description="Disordered" evidence="1">
    <location>
        <begin position="1"/>
        <end position="196"/>
    </location>
</feature>
<feature type="compositionally biased region" description="Basic and acidic residues" evidence="1">
    <location>
        <begin position="986"/>
        <end position="997"/>
    </location>
</feature>
<feature type="compositionally biased region" description="Basic and acidic residues" evidence="1">
    <location>
        <begin position="352"/>
        <end position="370"/>
    </location>
</feature>
<feature type="compositionally biased region" description="Basic and acidic residues" evidence="1">
    <location>
        <begin position="1496"/>
        <end position="1506"/>
    </location>
</feature>
<feature type="compositionally biased region" description="Low complexity" evidence="1">
    <location>
        <begin position="1477"/>
        <end position="1489"/>
    </location>
</feature>
<feature type="compositionally biased region" description="Polar residues" evidence="1">
    <location>
        <begin position="772"/>
        <end position="789"/>
    </location>
</feature>
<dbReference type="OMA" id="IGITPMS"/>
<feature type="compositionally biased region" description="Basic and acidic residues" evidence="1">
    <location>
        <begin position="317"/>
        <end position="327"/>
    </location>
</feature>
<protein>
    <submittedName>
        <fullName evidence="2">Uncharacterized protein</fullName>
    </submittedName>
</protein>
<feature type="compositionally biased region" description="Polar residues" evidence="1">
    <location>
        <begin position="2547"/>
        <end position="2557"/>
    </location>
</feature>
<sequence>MLRNMNSSQPRLPRLGGHKSPPMRKPVPTSTTPSGPSSLSSSARIEPARASNSPERPYIDVGYDDDDVPYAQQQVHLLATLRGGTAPSTPQQQAPSPPRPGRPSSSPPLTASSSSSAPPSWQEQVKSEVLLGPAQPRGSSPALDDNRNPVPVFASAALSGDTSSERDDGDNTGDTPQDSADRVTREPQNRRASRSEVLSAIPLLAATASPGIPITDFPVSPVSVASSLAADTPRSILRRPGRERDTQSPCSGHRRISFIDLSPLHEGSSNNSTSPENTPPRRESLSGEDDEDEFAEPMLRYATDTPAAATPEATSQDVHDGQRERTDLGMPPSSPPRSPDRHHTAVPATAADNDKLRHERSPDTYRDGHQQRRSASPSASPGRPVGAGRSPTRTPPRGSGEAHPPTPARTAVTASAPPPPEEENDVVTLDRASPPRGQQQPPRRPAAPPTPSPHPQRSPDRAGRGTANNAVAGRGGSAGRDNDVLTEPHNRSRRPSHSETGDAPAVVAPVGRRPPTRHRWPSDAYVDEPPTEVSTTQRGSQRDGAGRSRESLDPEDDMGSSATRSSDTSHDDYSSDAHSDNEPSFHYESPVKEAPSRHRSSDRARTPSPKAASPSRSPHRDGGRMPDRTRNPSPSHSRSPSGRLPERRTSKGASESRASGSRSSSGSRERPIPSTPTSLTEGLDRGMRQHRSPSREEGATPSLSQSTSLPSPVDSKGAKRRGEVAPPVTPREASHSGSHGRSPSTITSRSSGQSFTEETAAVAAPHPISSAAARTSPSQPITKGPSSKPQAGHGRRESNPRRGPPHREVSADASSADSSQPSSRRSSPSKKKGPSAPPASVAAAPVTVEGVPKRQHKAEKEEPQVYVDPLLRERQHRHDVARQQSPTYLTKQTPSAEAVAPPRPHKRHSTRRAVSPGSLDERGGVFEPVSLRDIMARHDTPEAKRSKSSSSLPSKKSSRASSVVADSGPKRTKETHRPTAHPILHQPRDTRERKSDPARPPSTGAVFSEKGAKEAPSVSSKRSSGGVPAEDLVWDAPTPTSRASSASPPASPTSPSAGLATTTGGHKVFHKKLVIVVRRKSSGAPPSESDPVMQVSMVPYREGSPAVRHAEECQEARQRERLARASRSTESREDARAGSGSAIGAVSASTTARAPPLERLIDHIQPGRKPSVSSRNSSRNTHIRESRVGEEDADAHGSNRAGSEDERTEEDRRQFRRALSAASSRSASRRSSVARSAHSRRPRSGNALPLRRSSSLPPLPEDKQQARNDTSPAKDTADKVASRKDSTNISVHSSVVKEKSSRSSSMTSVPHRRSTPAPPSSVVADENKDVASAKTRRWDESTMTPSRRRHHHYHRSPHPGSHRNSVHADAKANQPHRSGSDAKFVDSVSDRGASVEQSRHHQQPQPSRSPQSASDPAPSLPDAPYRPTQNDEYYFGAGLEKEVAQLEQTNAAPQRIGITTVTMPLLPRLTLAADGGEAGDGAWSASDGADGLGENDGDRIARDSGGSRRRRLMQASATQTDRVGPTMIQARGESGMPLVAATPVLRPSVLVESGVHAAAPVQSASFMENVRFAGAPASTAYAPIPATHSTFPSSSAFPAFGQPQQKPFFTPYSLQVAAPPFHNNANGAFPPPAATATTTVPLFVPPLTVDNVSHLTQDWQSTLRERSGRAKQNAMEQFLIASAEAGAASTLSSAYPRAAASGAADNMNQAANVFGIGVGAPADGGDPRRWPVQLQAGLPTSEYYGQPPQLQLQQQQARQASASAATPKRKSASAVKVTKAPKSAAAAKPTAPVASNGKPQTRPASLPQADAYDLVEGSDAEGEIRSGAGSDDEPMEAVDAVEPLPQPRPRATRHLAPPTSAFAASEQSTPRPSAEHLRHSPGQQKGAAILSPSADPIKPKESTRHKDAKPSRRPAAAAGSRRSLSKPATGGFTVAEPESEVSKPKEKVSAGHARHADPHAADRHDRGASAGASSASSRTSGKPKKDGKRRKEDAHPTRRDKKDKEEGRRKRKPSQGKRHGSRDAKPHRRANSTASSSLSSKASSTALFSIPDVFNFSHRNPGGDDDSDVDSDLATSMEFQLSRLQQQREKDVSLALSSLQHMQERAERKREKAAAQKRKKSRHHRRRSTTGGSSSNSGDNSARSGEAKKKHHTKDEKEKERRKKHDKRRRSQSAATKKSKKDDKHKSTHQRSKSASKADPLPLPPPPPSQAHDAWPGDATPSQNRADRPSGESRYSTPPYEPIGTSRYRGALPSTYARPDYPSRVPFRAAEGEGQSPRSFSPSYFRSRSNGLDNSTQGDGLASSRHAPRRAFTASSATPRWTGTPPRSYEVDDDVGSSPGLRSAYSPRSRPESRAARPFTRWNDYVREAERSDRTNARGGNNNNAPTASRYSSPSSASPRYTPYGQRRGSSGGDTASPRAGVDSFRSRPSPSTNSRYKPSYPSRTADYDDIDDIPKRSYFNDNAADAYGSTGRRRSPSAEGPPPSHRRQWRGTEAPRTTKADDILVSTPSQDRDDSSDYWEERGSGQTQPRHGAPPPPPSLPRDSRNGSTHAPSTANAAFEKRDGVVPASKALPIVSEHNVTDALTAHDFAEGVEEIVSALRQYKEGV</sequence>
<feature type="compositionally biased region" description="Basic and acidic residues" evidence="1">
    <location>
        <begin position="1275"/>
        <end position="1286"/>
    </location>
</feature>
<accession>A0A0M9G4V8</accession>
<feature type="compositionally biased region" description="Basic and acidic residues" evidence="1">
    <location>
        <begin position="682"/>
        <end position="698"/>
    </location>
</feature>
<feature type="compositionally biased region" description="Basic and acidic residues" evidence="1">
    <location>
        <begin position="1940"/>
        <end position="1967"/>
    </location>
</feature>
<feature type="compositionally biased region" description="Low complexity" evidence="1">
    <location>
        <begin position="631"/>
        <end position="643"/>
    </location>
</feature>
<feature type="compositionally biased region" description="Low complexity" evidence="1">
    <location>
        <begin position="1746"/>
        <end position="1765"/>
    </location>
</feature>
<feature type="compositionally biased region" description="Low complexity" evidence="1">
    <location>
        <begin position="1403"/>
        <end position="1423"/>
    </location>
</feature>
<feature type="compositionally biased region" description="Pro residues" evidence="1">
    <location>
        <begin position="442"/>
        <end position="456"/>
    </location>
</feature>
<feature type="compositionally biased region" description="Basic and acidic residues" evidence="1">
    <location>
        <begin position="540"/>
        <end position="552"/>
    </location>
</feature>
<feature type="region of interest" description="Disordered" evidence="1">
    <location>
        <begin position="1477"/>
        <end position="1520"/>
    </location>
</feature>
<dbReference type="RefSeq" id="XP_015660608.1">
    <property type="nucleotide sequence ID" value="XM_015800601.1"/>
</dbReference>
<feature type="compositionally biased region" description="Basic and acidic residues" evidence="1">
    <location>
        <begin position="2364"/>
        <end position="2376"/>
    </location>
</feature>
<feature type="compositionally biased region" description="Low complexity" evidence="1">
    <location>
        <begin position="2129"/>
        <end position="2144"/>
    </location>
</feature>
<feature type="compositionally biased region" description="Basic and acidic residues" evidence="1">
    <location>
        <begin position="1897"/>
        <end position="1910"/>
    </location>
</feature>
<feature type="compositionally biased region" description="Low complexity" evidence="1">
    <location>
        <begin position="102"/>
        <end position="120"/>
    </location>
</feature>
<feature type="compositionally biased region" description="Low complexity" evidence="1">
    <location>
        <begin position="2276"/>
        <end position="2289"/>
    </location>
</feature>
<feature type="compositionally biased region" description="Basic and acidic residues" evidence="1">
    <location>
        <begin position="1182"/>
        <end position="1213"/>
    </location>
</feature>
<feature type="compositionally biased region" description="Low complexity" evidence="1">
    <location>
        <begin position="302"/>
        <end position="314"/>
    </location>
</feature>
<feature type="compositionally biased region" description="Low complexity" evidence="1">
    <location>
        <begin position="28"/>
        <end position="42"/>
    </location>
</feature>
<feature type="compositionally biased region" description="Low complexity" evidence="1">
    <location>
        <begin position="373"/>
        <end position="388"/>
    </location>
</feature>
<feature type="compositionally biased region" description="Low complexity" evidence="1">
    <location>
        <begin position="1036"/>
        <end position="1063"/>
    </location>
</feature>
<feature type="region of interest" description="Disordered" evidence="1">
    <location>
        <begin position="228"/>
        <end position="1068"/>
    </location>
</feature>
<feature type="compositionally biased region" description="Low complexity" evidence="1">
    <location>
        <begin position="84"/>
        <end position="94"/>
    </location>
</feature>
<feature type="compositionally biased region" description="Basic and acidic residues" evidence="1">
    <location>
        <begin position="1989"/>
        <end position="2008"/>
    </location>
</feature>
<evidence type="ECO:0000256" key="1">
    <source>
        <dbReference type="SAM" id="MobiDB-lite"/>
    </source>
</evidence>
<keyword evidence="3" id="KW-1185">Reference proteome</keyword>
<feature type="compositionally biased region" description="Low complexity" evidence="1">
    <location>
        <begin position="1913"/>
        <end position="1922"/>
    </location>
</feature>
<feature type="compositionally biased region" description="Low complexity" evidence="1">
    <location>
        <begin position="606"/>
        <end position="616"/>
    </location>
</feature>
<feature type="compositionally biased region" description="Basic residues" evidence="1">
    <location>
        <begin position="1346"/>
        <end position="1365"/>
    </location>
</feature>
<feature type="compositionally biased region" description="Low complexity" evidence="1">
    <location>
        <begin position="811"/>
        <end position="826"/>
    </location>
</feature>
<gene>
    <name evidence="2" type="ORF">ABB37_03298</name>
</gene>
<feature type="compositionally biased region" description="Basic and acidic residues" evidence="1">
    <location>
        <begin position="870"/>
        <end position="881"/>
    </location>
</feature>
<feature type="compositionally biased region" description="Low complexity" evidence="1">
    <location>
        <begin position="1968"/>
        <end position="1977"/>
    </location>
</feature>
<dbReference type="VEuPathDB" id="TriTrypDB:LpyrH10_05_1580"/>
<reference evidence="2 3" key="1">
    <citation type="submission" date="2015-07" db="EMBL/GenBank/DDBJ databases">
        <title>High-quality genome of monoxenous trypanosomatid Leptomonas pyrrhocoris.</title>
        <authorList>
            <person name="Flegontov P."/>
            <person name="Butenko A."/>
            <person name="Firsov S."/>
            <person name="Vlcek C."/>
            <person name="Logacheva M.D."/>
            <person name="Field M."/>
            <person name="Filatov D."/>
            <person name="Flegontova O."/>
            <person name="Gerasimov E."/>
            <person name="Jackson A.P."/>
            <person name="Kelly S."/>
            <person name="Opperdoes F."/>
            <person name="O'Reilly A."/>
            <person name="Votypka J."/>
            <person name="Yurchenko V."/>
            <person name="Lukes J."/>
        </authorList>
    </citation>
    <scope>NUCLEOTIDE SEQUENCE [LARGE SCALE GENOMIC DNA]</scope>
    <source>
        <strain evidence="2">H10</strain>
    </source>
</reference>
<feature type="compositionally biased region" description="Polar residues" evidence="1">
    <location>
        <begin position="2073"/>
        <end position="2085"/>
    </location>
</feature>
<feature type="compositionally biased region" description="Polar residues" evidence="1">
    <location>
        <begin position="735"/>
        <end position="757"/>
    </location>
</feature>
<feature type="compositionally biased region" description="Basic and acidic residues" evidence="1">
    <location>
        <begin position="968"/>
        <end position="977"/>
    </location>
</feature>
<feature type="compositionally biased region" description="Low complexity" evidence="1">
    <location>
        <begin position="700"/>
        <end position="712"/>
    </location>
</feature>
<dbReference type="GeneID" id="26903589"/>
<feature type="region of interest" description="Disordered" evidence="1">
    <location>
        <begin position="1103"/>
        <end position="1432"/>
    </location>
</feature>
<feature type="region of interest" description="Disordered" evidence="1">
    <location>
        <begin position="1739"/>
        <end position="2566"/>
    </location>
</feature>
<feature type="compositionally biased region" description="Polar residues" evidence="1">
    <location>
        <begin position="1"/>
        <end position="10"/>
    </location>
</feature>
<feature type="compositionally biased region" description="Polar residues" evidence="1">
    <location>
        <begin position="882"/>
        <end position="895"/>
    </location>
</feature>
<feature type="compositionally biased region" description="Polar residues" evidence="1">
    <location>
        <begin position="1171"/>
        <end position="1180"/>
    </location>
</feature>
<feature type="compositionally biased region" description="Basic and acidic residues" evidence="1">
    <location>
        <begin position="1108"/>
        <end position="1136"/>
    </location>
</feature>
<name>A0A0M9G4V8_LEPPY</name>
<feature type="compositionally biased region" description="Basic and acidic residues" evidence="1">
    <location>
        <begin position="618"/>
        <end position="630"/>
    </location>
</feature>
<feature type="compositionally biased region" description="Basic and acidic residues" evidence="1">
    <location>
        <begin position="2511"/>
        <end position="2524"/>
    </location>
</feature>
<dbReference type="EMBL" id="LGTL01000005">
    <property type="protein sequence ID" value="KPA82169.1"/>
    <property type="molecule type" value="Genomic_DNA"/>
</dbReference>
<feature type="compositionally biased region" description="Low complexity" evidence="1">
    <location>
        <begin position="503"/>
        <end position="513"/>
    </location>
</feature>
<feature type="compositionally biased region" description="Basic and acidic residues" evidence="1">
    <location>
        <begin position="1325"/>
        <end position="1340"/>
    </location>
</feature>
<feature type="compositionally biased region" description="Basic and acidic residues" evidence="1">
    <location>
        <begin position="480"/>
        <end position="500"/>
    </location>
</feature>
<feature type="compositionally biased region" description="Low complexity" evidence="1">
    <location>
        <begin position="948"/>
        <end position="962"/>
    </location>
</feature>
<organism evidence="2 3">
    <name type="scientific">Leptomonas pyrrhocoris</name>
    <name type="common">Firebug parasite</name>
    <dbReference type="NCBI Taxonomy" id="157538"/>
    <lineage>
        <taxon>Eukaryota</taxon>
        <taxon>Discoba</taxon>
        <taxon>Euglenozoa</taxon>
        <taxon>Kinetoplastea</taxon>
        <taxon>Metakinetoplastina</taxon>
        <taxon>Trypanosomatida</taxon>
        <taxon>Trypanosomatidae</taxon>
        <taxon>Leishmaniinae</taxon>
        <taxon>Leptomonas</taxon>
    </lineage>
</organism>
<feature type="compositionally biased region" description="Low complexity" evidence="1">
    <location>
        <begin position="2377"/>
        <end position="2404"/>
    </location>
</feature>